<gene>
    <name evidence="6" type="ORF">CLV97_12247</name>
</gene>
<dbReference type="GO" id="GO:0016020">
    <property type="term" value="C:membrane"/>
    <property type="evidence" value="ECO:0007669"/>
    <property type="project" value="UniProtKB-SubCell"/>
</dbReference>
<keyword evidence="3 5" id="KW-1133">Transmembrane helix</keyword>
<dbReference type="AlphaFoldDB" id="A0A2T0LCX3"/>
<feature type="transmembrane region" description="Helical" evidence="5">
    <location>
        <begin position="23"/>
        <end position="42"/>
    </location>
</feature>
<organism evidence="6 7">
    <name type="scientific">Planifilum fimeticola</name>
    <dbReference type="NCBI Taxonomy" id="201975"/>
    <lineage>
        <taxon>Bacteria</taxon>
        <taxon>Bacillati</taxon>
        <taxon>Bacillota</taxon>
        <taxon>Bacilli</taxon>
        <taxon>Bacillales</taxon>
        <taxon>Thermoactinomycetaceae</taxon>
        <taxon>Planifilum</taxon>
    </lineage>
</organism>
<proteinExistence type="predicted"/>
<evidence type="ECO:0000313" key="6">
    <source>
        <dbReference type="EMBL" id="PRX39645.1"/>
    </source>
</evidence>
<name>A0A2T0LCX3_9BACL</name>
<dbReference type="PANTHER" id="PTHR36460">
    <property type="entry name" value="UPF0132 DOMAIN PROTEIN (AFU_ORTHOLOGUE AFUA_3G10255)"/>
    <property type="match status" value="1"/>
</dbReference>
<keyword evidence="2 5" id="KW-0812">Transmembrane</keyword>
<keyword evidence="7" id="KW-1185">Reference proteome</keyword>
<feature type="transmembrane region" description="Helical" evidence="5">
    <location>
        <begin position="79"/>
        <end position="97"/>
    </location>
</feature>
<sequence length="119" mass="13508">MEEQKKPADSDAMRSSTGLEVNIAGLLCYLIPFLSGLLLLILEKNSRFVKFHAMQSVLTFGTLFAAYYIADLIPLIDGLIRFLIQVLGFVLWILLMVKAYGKEWYRLPVVGEMAEKHIQ</sequence>
<dbReference type="Proteomes" id="UP000237797">
    <property type="component" value="Unassembled WGS sequence"/>
</dbReference>
<feature type="transmembrane region" description="Helical" evidence="5">
    <location>
        <begin position="54"/>
        <end position="73"/>
    </location>
</feature>
<evidence type="ECO:0000313" key="7">
    <source>
        <dbReference type="Proteomes" id="UP000237797"/>
    </source>
</evidence>
<accession>A0A2T0LCX3</accession>
<keyword evidence="4 5" id="KW-0472">Membrane</keyword>
<dbReference type="PANTHER" id="PTHR36460:SF1">
    <property type="entry name" value="UPF0132 DOMAIN PROTEIN (AFU_ORTHOLOGUE AFUA_3G10255)"/>
    <property type="match status" value="1"/>
</dbReference>
<dbReference type="Pfam" id="PF09685">
    <property type="entry name" value="MamF_MmsF"/>
    <property type="match status" value="1"/>
</dbReference>
<evidence type="ECO:0000256" key="3">
    <source>
        <dbReference type="ARBA" id="ARBA00022989"/>
    </source>
</evidence>
<evidence type="ECO:0000256" key="1">
    <source>
        <dbReference type="ARBA" id="ARBA00004141"/>
    </source>
</evidence>
<evidence type="ECO:0000256" key="2">
    <source>
        <dbReference type="ARBA" id="ARBA00022692"/>
    </source>
</evidence>
<dbReference type="RefSeq" id="WP_245891558.1">
    <property type="nucleotide sequence ID" value="NZ_PVNE01000022.1"/>
</dbReference>
<dbReference type="EMBL" id="PVNE01000022">
    <property type="protein sequence ID" value="PRX39645.1"/>
    <property type="molecule type" value="Genomic_DNA"/>
</dbReference>
<protein>
    <submittedName>
        <fullName evidence="6">Putative membrane protein</fullName>
    </submittedName>
</protein>
<evidence type="ECO:0000256" key="5">
    <source>
        <dbReference type="SAM" id="Phobius"/>
    </source>
</evidence>
<comment type="subcellular location">
    <subcellularLocation>
        <location evidence="1">Membrane</location>
        <topology evidence="1">Multi-pass membrane protein</topology>
    </subcellularLocation>
</comment>
<evidence type="ECO:0000256" key="4">
    <source>
        <dbReference type="ARBA" id="ARBA00023136"/>
    </source>
</evidence>
<reference evidence="6 7" key="1">
    <citation type="submission" date="2018-03" db="EMBL/GenBank/DDBJ databases">
        <title>Genomic Encyclopedia of Archaeal and Bacterial Type Strains, Phase II (KMG-II): from individual species to whole genera.</title>
        <authorList>
            <person name="Goeker M."/>
        </authorList>
    </citation>
    <scope>NUCLEOTIDE SEQUENCE [LARGE SCALE GENOMIC DNA]</scope>
    <source>
        <strain evidence="6 7">DSM 44946</strain>
    </source>
</reference>
<comment type="caution">
    <text evidence="6">The sequence shown here is derived from an EMBL/GenBank/DDBJ whole genome shotgun (WGS) entry which is preliminary data.</text>
</comment>
<dbReference type="InterPro" id="IPR019109">
    <property type="entry name" value="MamF_MmsF"/>
</dbReference>